<dbReference type="SMART" id="SM00986">
    <property type="entry name" value="UDG"/>
    <property type="match status" value="1"/>
</dbReference>
<dbReference type="NCBIfam" id="TIGR04274">
    <property type="entry name" value="hypoxanDNAglyco"/>
    <property type="match status" value="1"/>
</dbReference>
<evidence type="ECO:0000259" key="1">
    <source>
        <dbReference type="SMART" id="SM00986"/>
    </source>
</evidence>
<proteinExistence type="predicted"/>
<feature type="domain" description="Uracil-DNA glycosylase-like" evidence="1">
    <location>
        <begin position="9"/>
        <end position="165"/>
    </location>
</feature>
<keyword evidence="3" id="KW-1185">Reference proteome</keyword>
<reference evidence="3" key="1">
    <citation type="submission" date="2016-10" db="EMBL/GenBank/DDBJ databases">
        <authorList>
            <person name="Varghese N."/>
            <person name="Submissions S."/>
        </authorList>
    </citation>
    <scope>NUCLEOTIDE SEQUENCE [LARGE SCALE GENOMIC DNA]</scope>
    <source>
        <strain evidence="3">DSM 6150</strain>
    </source>
</reference>
<evidence type="ECO:0000313" key="3">
    <source>
        <dbReference type="Proteomes" id="UP000242869"/>
    </source>
</evidence>
<dbReference type="CDD" id="cd10032">
    <property type="entry name" value="UDG-F6_HDG"/>
    <property type="match status" value="1"/>
</dbReference>
<name>A0A1I4VSD4_9NEIS</name>
<protein>
    <submittedName>
        <fullName evidence="2">G/U mismatch-specific uracil-DNA glycosylase</fullName>
    </submittedName>
</protein>
<dbReference type="STRING" id="83765.SAMN05660284_00356"/>
<dbReference type="EMBL" id="FOVE01000002">
    <property type="protein sequence ID" value="SFN04070.1"/>
    <property type="molecule type" value="Genomic_DNA"/>
</dbReference>
<accession>A0A1I4VSD4</accession>
<dbReference type="AlphaFoldDB" id="A0A1I4VSD4"/>
<gene>
    <name evidence="2" type="ORF">SAMN05660284_00356</name>
</gene>
<dbReference type="OrthoDB" id="9799921at2"/>
<sequence length="182" mass="19814">MPPIVESFPPIARADARLLILGSMPGVASLRAEQYYAHPQNLFWKILGQILGFDPKAPYAERVACLQEAGIALWDVLASCRRPGSLDSDIHADSAVANDLSGFLASHPGIWRICFNGATAETMFRRHVLPQLARPDIETLRLPSTSPANASIPLQQKMEGWSQALRGLVPAVQGSPKPVKVR</sequence>
<dbReference type="InterPro" id="IPR026353">
    <property type="entry name" value="Hypoxan-DNA_Glyclase"/>
</dbReference>
<organism evidence="2 3">
    <name type="scientific">Formivibrio citricus</name>
    <dbReference type="NCBI Taxonomy" id="83765"/>
    <lineage>
        <taxon>Bacteria</taxon>
        <taxon>Pseudomonadati</taxon>
        <taxon>Pseudomonadota</taxon>
        <taxon>Betaproteobacteria</taxon>
        <taxon>Neisseriales</taxon>
        <taxon>Chitinibacteraceae</taxon>
        <taxon>Formivibrio</taxon>
    </lineage>
</organism>
<dbReference type="InterPro" id="IPR005122">
    <property type="entry name" value="Uracil-DNA_glycosylase-like"/>
</dbReference>
<dbReference type="Proteomes" id="UP000242869">
    <property type="component" value="Unassembled WGS sequence"/>
</dbReference>
<dbReference type="Pfam" id="PF03167">
    <property type="entry name" value="UDG"/>
    <property type="match status" value="1"/>
</dbReference>
<dbReference type="RefSeq" id="WP_091190383.1">
    <property type="nucleotide sequence ID" value="NZ_FOVE01000002.1"/>
</dbReference>
<dbReference type="InterPro" id="IPR036895">
    <property type="entry name" value="Uracil-DNA_glycosylase-like_sf"/>
</dbReference>
<dbReference type="SUPFAM" id="SSF52141">
    <property type="entry name" value="Uracil-DNA glycosylase-like"/>
    <property type="match status" value="1"/>
</dbReference>
<dbReference type="Gene3D" id="3.40.470.10">
    <property type="entry name" value="Uracil-DNA glycosylase-like domain"/>
    <property type="match status" value="1"/>
</dbReference>
<evidence type="ECO:0000313" key="2">
    <source>
        <dbReference type="EMBL" id="SFN04070.1"/>
    </source>
</evidence>
<dbReference type="SMART" id="SM00987">
    <property type="entry name" value="UreE_C"/>
    <property type="match status" value="1"/>
</dbReference>